<protein>
    <submittedName>
        <fullName evidence="3">SP-RING-type domain-containing protein</fullName>
    </submittedName>
</protein>
<dbReference type="EMBL" id="UYRT01103314">
    <property type="protein sequence ID" value="VDN43606.1"/>
    <property type="molecule type" value="Genomic_DNA"/>
</dbReference>
<reference evidence="1 2" key="2">
    <citation type="submission" date="2018-11" db="EMBL/GenBank/DDBJ databases">
        <authorList>
            <consortium name="Pathogen Informatics"/>
        </authorList>
    </citation>
    <scope>NUCLEOTIDE SEQUENCE [LARGE SCALE GENOMIC DNA]</scope>
</reference>
<gene>
    <name evidence="1" type="ORF">GPUH_LOCUS24992</name>
</gene>
<dbReference type="Proteomes" id="UP000271098">
    <property type="component" value="Unassembled WGS sequence"/>
</dbReference>
<keyword evidence="2" id="KW-1185">Reference proteome</keyword>
<evidence type="ECO:0000313" key="1">
    <source>
        <dbReference type="EMBL" id="VDN43606.1"/>
    </source>
</evidence>
<accession>A0A183EVK0</accession>
<evidence type="ECO:0000313" key="2">
    <source>
        <dbReference type="Proteomes" id="UP000271098"/>
    </source>
</evidence>
<name>A0A183EVK0_9BILA</name>
<proteinExistence type="predicted"/>
<dbReference type="OrthoDB" id="1711136at2759"/>
<dbReference type="WBParaSite" id="GPUH_0002502101-mRNA-1">
    <property type="protein sequence ID" value="GPUH_0002502101-mRNA-1"/>
    <property type="gene ID" value="GPUH_0002502101"/>
</dbReference>
<organism evidence="3">
    <name type="scientific">Gongylonema pulchrum</name>
    <dbReference type="NCBI Taxonomy" id="637853"/>
    <lineage>
        <taxon>Eukaryota</taxon>
        <taxon>Metazoa</taxon>
        <taxon>Ecdysozoa</taxon>
        <taxon>Nematoda</taxon>
        <taxon>Chromadorea</taxon>
        <taxon>Rhabditida</taxon>
        <taxon>Spirurina</taxon>
        <taxon>Spiruromorpha</taxon>
        <taxon>Spiruroidea</taxon>
        <taxon>Gongylonematidae</taxon>
        <taxon>Gongylonema</taxon>
    </lineage>
</organism>
<reference evidence="3" key="1">
    <citation type="submission" date="2016-06" db="UniProtKB">
        <authorList>
            <consortium name="WormBaseParasite"/>
        </authorList>
    </citation>
    <scope>IDENTIFICATION</scope>
</reference>
<evidence type="ECO:0000313" key="3">
    <source>
        <dbReference type="WBParaSite" id="GPUH_0002502101-mRNA-1"/>
    </source>
</evidence>
<sequence length="124" mass="14358">MQCLDRMLEECVNTEGAPICPNGLCRQPYSVDSVIALKALFPQRAEYFSNFALEKQRYDVIKDDTIRMIEISPDFTVSSRRMEVKCELDNTEDNPLMFLFDNTGTVADFIRELRLTLRILPLDK</sequence>
<dbReference type="AlphaFoldDB" id="A0A183EVK0"/>